<evidence type="ECO:0000313" key="1">
    <source>
        <dbReference type="EMBL" id="DAD33392.1"/>
    </source>
</evidence>
<name>A0A822YLI4_NELNU</name>
<accession>A0A822YLI4</accession>
<dbReference type="EMBL" id="DUZY01000003">
    <property type="protein sequence ID" value="DAD33392.1"/>
    <property type="molecule type" value="Genomic_DNA"/>
</dbReference>
<evidence type="ECO:0000313" key="2">
    <source>
        <dbReference type="Proteomes" id="UP000607653"/>
    </source>
</evidence>
<dbReference type="Proteomes" id="UP000607653">
    <property type="component" value="Unassembled WGS sequence"/>
</dbReference>
<protein>
    <submittedName>
        <fullName evidence="1">Uncharacterized protein</fullName>
    </submittedName>
</protein>
<reference evidence="1 2" key="1">
    <citation type="journal article" date="2020" name="Mol. Biol. Evol.">
        <title>Distinct Expression and Methylation Patterns for Genes with Different Fates following a Single Whole-Genome Duplication in Flowering Plants.</title>
        <authorList>
            <person name="Shi T."/>
            <person name="Rahmani R.S."/>
            <person name="Gugger P.F."/>
            <person name="Wang M."/>
            <person name="Li H."/>
            <person name="Zhang Y."/>
            <person name="Li Z."/>
            <person name="Wang Q."/>
            <person name="Van de Peer Y."/>
            <person name="Marchal K."/>
            <person name="Chen J."/>
        </authorList>
    </citation>
    <scope>NUCLEOTIDE SEQUENCE [LARGE SCALE GENOMIC DNA]</scope>
    <source>
        <tissue evidence="1">Leaf</tissue>
    </source>
</reference>
<keyword evidence="2" id="KW-1185">Reference proteome</keyword>
<proteinExistence type="predicted"/>
<dbReference type="AlphaFoldDB" id="A0A822YLI4"/>
<organism evidence="1 2">
    <name type="scientific">Nelumbo nucifera</name>
    <name type="common">Sacred lotus</name>
    <dbReference type="NCBI Taxonomy" id="4432"/>
    <lineage>
        <taxon>Eukaryota</taxon>
        <taxon>Viridiplantae</taxon>
        <taxon>Streptophyta</taxon>
        <taxon>Embryophyta</taxon>
        <taxon>Tracheophyta</taxon>
        <taxon>Spermatophyta</taxon>
        <taxon>Magnoliopsida</taxon>
        <taxon>Proteales</taxon>
        <taxon>Nelumbonaceae</taxon>
        <taxon>Nelumbo</taxon>
    </lineage>
</organism>
<comment type="caution">
    <text evidence="1">The sequence shown here is derived from an EMBL/GenBank/DDBJ whole genome shotgun (WGS) entry which is preliminary data.</text>
</comment>
<gene>
    <name evidence="1" type="ORF">HUJ06_012243</name>
</gene>
<sequence>MIAKKTPRFHTSSGTLEKVVKHRSTEGRVVTKDRRFVALSFHPAKACSLLKAKARVFTVDLPCLVLAISIWKEIVYTWILYLQGRSTSGLQ</sequence>